<dbReference type="EMBL" id="JADDOJ010000011">
    <property type="protein sequence ID" value="MBE7939813.1"/>
    <property type="molecule type" value="Genomic_DNA"/>
</dbReference>
<keyword evidence="1" id="KW-0812">Transmembrane</keyword>
<evidence type="ECO:0000259" key="2">
    <source>
        <dbReference type="Pfam" id="PF14341"/>
    </source>
</evidence>
<protein>
    <submittedName>
        <fullName evidence="3">Pilus assembly protein PilX</fullName>
    </submittedName>
</protein>
<feature type="domain" description="Type 4 fimbrial biogenesis protein PilX N-terminal" evidence="2">
    <location>
        <begin position="12"/>
        <end position="61"/>
    </location>
</feature>
<reference evidence="3 4" key="1">
    <citation type="submission" date="2020-10" db="EMBL/GenBank/DDBJ databases">
        <title>Draft genome of Ramlibacter aquaticus LMG 30558.</title>
        <authorList>
            <person name="Props R."/>
        </authorList>
    </citation>
    <scope>NUCLEOTIDE SEQUENCE [LARGE SCALE GENOMIC DNA]</scope>
    <source>
        <strain evidence="3 4">LMG 30558</strain>
    </source>
</reference>
<organism evidence="3 4">
    <name type="scientific">Ramlibacter aquaticus</name>
    <dbReference type="NCBI Taxonomy" id="2780094"/>
    <lineage>
        <taxon>Bacteria</taxon>
        <taxon>Pseudomonadati</taxon>
        <taxon>Pseudomonadota</taxon>
        <taxon>Betaproteobacteria</taxon>
        <taxon>Burkholderiales</taxon>
        <taxon>Comamonadaceae</taxon>
        <taxon>Ramlibacter</taxon>
    </lineage>
</organism>
<dbReference type="Proteomes" id="UP000715965">
    <property type="component" value="Unassembled WGS sequence"/>
</dbReference>
<gene>
    <name evidence="3" type="ORF">IM725_04395</name>
</gene>
<name>A0ABR9SBV6_9BURK</name>
<keyword evidence="4" id="KW-1185">Reference proteome</keyword>
<dbReference type="RefSeq" id="WP_193779360.1">
    <property type="nucleotide sequence ID" value="NZ_JADDOJ010000011.1"/>
</dbReference>
<dbReference type="Pfam" id="PF14341">
    <property type="entry name" value="PilX_N"/>
    <property type="match status" value="1"/>
</dbReference>
<dbReference type="InterPro" id="IPR025746">
    <property type="entry name" value="PilX_N_dom"/>
</dbReference>
<feature type="transmembrane region" description="Helical" evidence="1">
    <location>
        <begin position="12"/>
        <end position="33"/>
    </location>
</feature>
<comment type="caution">
    <text evidence="3">The sequence shown here is derived from an EMBL/GenBank/DDBJ whole genome shotgun (WGS) entry which is preliminary data.</text>
</comment>
<keyword evidence="1" id="KW-1133">Transmembrane helix</keyword>
<accession>A0ABR9SBV6</accession>
<sequence>MTDPRTGRLAAGYVLIVCLLLLIGASLAAVALLRSSTLQERMAGQTREKQRAFEAAQAALRFGERWLDAGSGLSGPCAGTQPASVLQACTNPLGGASASCLTTLAGAQADPSLWPARFEFTPAAMAVDAAGGVAGGGDIHYAAPPGLYIESAGPAPGGAGQLYCVTAYGFGGAPGTLSIVRSLYLVPGSSGGGSGGSSGSSGAGAPPS</sequence>
<evidence type="ECO:0000313" key="3">
    <source>
        <dbReference type="EMBL" id="MBE7939813.1"/>
    </source>
</evidence>
<evidence type="ECO:0000313" key="4">
    <source>
        <dbReference type="Proteomes" id="UP000715965"/>
    </source>
</evidence>
<keyword evidence="1" id="KW-0472">Membrane</keyword>
<proteinExistence type="predicted"/>
<evidence type="ECO:0000256" key="1">
    <source>
        <dbReference type="SAM" id="Phobius"/>
    </source>
</evidence>